<feature type="domain" description="C-type lectin" evidence="3">
    <location>
        <begin position="181"/>
        <end position="300"/>
    </location>
</feature>
<reference evidence="4 5" key="1">
    <citation type="submission" date="2018-05" db="EMBL/GenBank/DDBJ databases">
        <authorList>
            <person name="Datahose"/>
        </authorList>
    </citation>
    <scope>NUCLEOTIDE SEQUENCE</scope>
</reference>
<dbReference type="Gene3D" id="3.10.100.10">
    <property type="entry name" value="Mannose-Binding Protein A, subunit A"/>
    <property type="match status" value="1"/>
</dbReference>
<organism evidence="4 5">
    <name type="scientific">Astatotilapia calliptera</name>
    <name type="common">Eastern happy</name>
    <name type="synonym">Chromis callipterus</name>
    <dbReference type="NCBI Taxonomy" id="8154"/>
    <lineage>
        <taxon>Eukaryota</taxon>
        <taxon>Metazoa</taxon>
        <taxon>Chordata</taxon>
        <taxon>Craniata</taxon>
        <taxon>Vertebrata</taxon>
        <taxon>Euteleostomi</taxon>
        <taxon>Actinopterygii</taxon>
        <taxon>Neopterygii</taxon>
        <taxon>Teleostei</taxon>
        <taxon>Neoteleostei</taxon>
        <taxon>Acanthomorphata</taxon>
        <taxon>Ovalentaria</taxon>
        <taxon>Cichlomorphae</taxon>
        <taxon>Cichliformes</taxon>
        <taxon>Cichlidae</taxon>
        <taxon>African cichlids</taxon>
        <taxon>Pseudocrenilabrinae</taxon>
        <taxon>Haplochromini</taxon>
        <taxon>Astatotilapia</taxon>
    </lineage>
</organism>
<dbReference type="InterPro" id="IPR050828">
    <property type="entry name" value="C-type_lectin/matrix_domain"/>
</dbReference>
<dbReference type="Pfam" id="PF00059">
    <property type="entry name" value="Lectin_C"/>
    <property type="match status" value="1"/>
</dbReference>
<reference evidence="4" key="3">
    <citation type="submission" date="2025-08" db="UniProtKB">
        <authorList>
            <consortium name="Ensembl"/>
        </authorList>
    </citation>
    <scope>IDENTIFICATION</scope>
</reference>
<evidence type="ECO:0000259" key="3">
    <source>
        <dbReference type="PROSITE" id="PS50041"/>
    </source>
</evidence>
<dbReference type="PROSITE" id="PS50041">
    <property type="entry name" value="C_TYPE_LECTIN_2"/>
    <property type="match status" value="1"/>
</dbReference>
<dbReference type="GO" id="GO:0005886">
    <property type="term" value="C:plasma membrane"/>
    <property type="evidence" value="ECO:0007669"/>
    <property type="project" value="UniProtKB-SubCell"/>
</dbReference>
<evidence type="ECO:0000313" key="4">
    <source>
        <dbReference type="Ensembl" id="ENSACLP00000015405.2"/>
    </source>
</evidence>
<proteinExistence type="predicted"/>
<keyword evidence="5" id="KW-1185">Reference proteome</keyword>
<dbReference type="Bgee" id="ENSACLG00000010509">
    <property type="expression patterns" value="Expressed in spleen"/>
</dbReference>
<accession>A0A3P8PEF0</accession>
<feature type="transmembrane region" description="Helical" evidence="2">
    <location>
        <begin position="83"/>
        <end position="109"/>
    </location>
</feature>
<evidence type="ECO:0000256" key="1">
    <source>
        <dbReference type="ARBA" id="ARBA00004401"/>
    </source>
</evidence>
<protein>
    <recommendedName>
        <fullName evidence="3">C-type lectin domain-containing protein</fullName>
    </recommendedName>
</protein>
<name>A0A3P8PEF0_ASTCA</name>
<reference evidence="4" key="4">
    <citation type="submission" date="2025-09" db="UniProtKB">
        <authorList>
            <consortium name="Ensembl"/>
        </authorList>
    </citation>
    <scope>IDENTIFICATION</scope>
</reference>
<dbReference type="PANTHER" id="PTHR45710">
    <property type="entry name" value="C-TYPE LECTIN DOMAIN-CONTAINING PROTEIN 180"/>
    <property type="match status" value="1"/>
</dbReference>
<keyword evidence="2" id="KW-1133">Transmembrane helix</keyword>
<dbReference type="PANTHER" id="PTHR45710:SF26">
    <property type="entry name" value="RH26557P"/>
    <property type="match status" value="1"/>
</dbReference>
<dbReference type="Ensembl" id="ENSACLT00000015767.2">
    <property type="protein sequence ID" value="ENSACLP00000015405.2"/>
    <property type="gene ID" value="ENSACLG00000010509.2"/>
</dbReference>
<dbReference type="InterPro" id="IPR001304">
    <property type="entry name" value="C-type_lectin-like"/>
</dbReference>
<reference evidence="5" key="2">
    <citation type="submission" date="2023-03" db="EMBL/GenBank/DDBJ databases">
        <authorList>
            <consortium name="Wellcome Sanger Institute Data Sharing"/>
        </authorList>
    </citation>
    <scope>NUCLEOTIDE SEQUENCE [LARGE SCALE GENOMIC DNA]</scope>
</reference>
<sequence>MMEEEVNYSTMVFKTGASLTKEKIQDSTIYSEVKSKAPAGPPPATEKNEDPAIYSEVKSKAPAGPPPAPEAEGKAAACSNFRLLLACLEILCVLLLVGIIAIIYMSLLFKVQAANLSNLTAEHQQLAMEKEISDNKTRELRRQRDNLNCTLEVILKFDNFPVKDYCPNKQCQPCRSGWILFKNKCYLFYNENAPWKTWEESRVYCKGKAADLVVVDDLKEQEFLSSHIKSYFSKDHGYFIGLQKTANNWVWIDGHNDTLSYWMKEMSDTSVSYVLIIPGTNATKSWVKANGDFQNKFICEIDALLLST</sequence>
<dbReference type="GeneTree" id="ENSGT00940000167246"/>
<keyword evidence="2" id="KW-0812">Transmembrane</keyword>
<dbReference type="InterPro" id="IPR016187">
    <property type="entry name" value="CTDL_fold"/>
</dbReference>
<dbReference type="AlphaFoldDB" id="A0A3P8PEF0"/>
<comment type="subcellular location">
    <subcellularLocation>
        <location evidence="1">Cell membrane</location>
        <topology evidence="1">Single-pass type II membrane protein</topology>
    </subcellularLocation>
</comment>
<evidence type="ECO:0000313" key="5">
    <source>
        <dbReference type="Proteomes" id="UP000265100"/>
    </source>
</evidence>
<dbReference type="STRING" id="8154.ENSACLP00000015405"/>
<keyword evidence="2" id="KW-0472">Membrane</keyword>
<evidence type="ECO:0000256" key="2">
    <source>
        <dbReference type="SAM" id="Phobius"/>
    </source>
</evidence>
<dbReference type="SUPFAM" id="SSF56436">
    <property type="entry name" value="C-type lectin-like"/>
    <property type="match status" value="1"/>
</dbReference>
<dbReference type="Proteomes" id="UP000265100">
    <property type="component" value="Chromosome 11"/>
</dbReference>
<dbReference type="InterPro" id="IPR016186">
    <property type="entry name" value="C-type_lectin-like/link_sf"/>
</dbReference>
<dbReference type="SMART" id="SM00034">
    <property type="entry name" value="CLECT"/>
    <property type="match status" value="1"/>
</dbReference>
<dbReference type="OMA" id="WVWIDGH"/>